<keyword evidence="4" id="KW-1185">Reference proteome</keyword>
<dbReference type="EMBL" id="CAADRA010003502">
    <property type="protein sequence ID" value="VFT83889.1"/>
    <property type="molecule type" value="Genomic_DNA"/>
</dbReference>
<feature type="region of interest" description="Disordered" evidence="1">
    <location>
        <begin position="1"/>
        <end position="31"/>
    </location>
</feature>
<organism evidence="3 4">
    <name type="scientific">Aphanomyces stellatus</name>
    <dbReference type="NCBI Taxonomy" id="120398"/>
    <lineage>
        <taxon>Eukaryota</taxon>
        <taxon>Sar</taxon>
        <taxon>Stramenopiles</taxon>
        <taxon>Oomycota</taxon>
        <taxon>Saprolegniomycetes</taxon>
        <taxon>Saprolegniales</taxon>
        <taxon>Verrucalvaceae</taxon>
        <taxon>Aphanomyces</taxon>
    </lineage>
</organism>
<protein>
    <submittedName>
        <fullName evidence="3">Aste57867_6937 protein</fullName>
    </submittedName>
</protein>
<evidence type="ECO:0000313" key="3">
    <source>
        <dbReference type="EMBL" id="VFT83889.1"/>
    </source>
</evidence>
<dbReference type="AlphaFoldDB" id="A0A485KHS4"/>
<feature type="region of interest" description="Disordered" evidence="1">
    <location>
        <begin position="89"/>
        <end position="185"/>
    </location>
</feature>
<feature type="compositionally biased region" description="Gly residues" evidence="1">
    <location>
        <begin position="19"/>
        <end position="28"/>
    </location>
</feature>
<name>A0A485KHS4_9STRA</name>
<sequence length="300" mass="32960">MVHLPTPSPTGGMKRAMQNGGGGIGARDGGVTPKVPILYPRPDFAMQQEGSIAYAPPSWDQPPMMHNLPPATNLHPSNGPIAVLPHPHEYADPHAQTGKRPRWADHDSTSAPSTVAWLPRTEQLRRRDELPPMYPTPTPIAPGTQQPAATIAVATGGADSDNSSDVEGESNSPVDKEDDEPLKKLHGKKRNRMKDEIDALRKEVGSMTRHLDWLRVSQESQQGRRQPPLWADIARQQAHELSRVVAENQHLRQTLEEHLDIAQEYLDTIIPKNPHMMPSPPQNVAAPPADVSSLPIIMCL</sequence>
<evidence type="ECO:0000256" key="1">
    <source>
        <dbReference type="SAM" id="MobiDB-lite"/>
    </source>
</evidence>
<evidence type="ECO:0000313" key="4">
    <source>
        <dbReference type="Proteomes" id="UP000332933"/>
    </source>
</evidence>
<evidence type="ECO:0000313" key="2">
    <source>
        <dbReference type="EMBL" id="KAF0705780.1"/>
    </source>
</evidence>
<reference evidence="2" key="2">
    <citation type="submission" date="2019-06" db="EMBL/GenBank/DDBJ databases">
        <title>Genomics analysis of Aphanomyces spp. identifies a new class of oomycete effector associated with host adaptation.</title>
        <authorList>
            <person name="Gaulin E."/>
        </authorList>
    </citation>
    <scope>NUCLEOTIDE SEQUENCE</scope>
    <source>
        <strain evidence="2">CBS 578.67</strain>
    </source>
</reference>
<dbReference type="OrthoDB" id="76044at2759"/>
<dbReference type="Proteomes" id="UP000332933">
    <property type="component" value="Unassembled WGS sequence"/>
</dbReference>
<gene>
    <name evidence="3" type="primary">Aste57867_6937</name>
    <name evidence="2" type="ORF">As57867_006915</name>
    <name evidence="3" type="ORF">ASTE57867_6937</name>
</gene>
<proteinExistence type="predicted"/>
<reference evidence="3 4" key="1">
    <citation type="submission" date="2019-03" db="EMBL/GenBank/DDBJ databases">
        <authorList>
            <person name="Gaulin E."/>
            <person name="Dumas B."/>
        </authorList>
    </citation>
    <scope>NUCLEOTIDE SEQUENCE [LARGE SCALE GENOMIC DNA]</scope>
    <source>
        <strain evidence="3">CBS 568.67</strain>
    </source>
</reference>
<accession>A0A485KHS4</accession>
<dbReference type="EMBL" id="VJMH01003490">
    <property type="protein sequence ID" value="KAF0705780.1"/>
    <property type="molecule type" value="Genomic_DNA"/>
</dbReference>